<organism evidence="1 2">
    <name type="scientific">Bacillus taeanensis</name>
    <dbReference type="NCBI Taxonomy" id="273032"/>
    <lineage>
        <taxon>Bacteria</taxon>
        <taxon>Bacillati</taxon>
        <taxon>Bacillota</taxon>
        <taxon>Bacilli</taxon>
        <taxon>Bacillales</taxon>
        <taxon>Bacillaceae</taxon>
        <taxon>Bacillus</taxon>
    </lineage>
</organism>
<protein>
    <submittedName>
        <fullName evidence="1">Uncharacterized protein</fullName>
    </submittedName>
</protein>
<dbReference type="EMBL" id="QOCW01000036">
    <property type="protein sequence ID" value="RBW67476.1"/>
    <property type="molecule type" value="Genomic_DNA"/>
</dbReference>
<sequence>MEIPKYPIGFEECNRSKRVSEEELDQRINVEIQNMIEFMVKNNTVNHSKAFEDVLIIIDRIYEDEQYYFEVSVAKQHSRGIVQYN</sequence>
<accession>A0A366XP16</accession>
<name>A0A366XP16_9BACI</name>
<dbReference type="Proteomes" id="UP000253314">
    <property type="component" value="Unassembled WGS sequence"/>
</dbReference>
<comment type="caution">
    <text evidence="1">The sequence shown here is derived from an EMBL/GenBank/DDBJ whole genome shotgun (WGS) entry which is preliminary data.</text>
</comment>
<evidence type="ECO:0000313" key="2">
    <source>
        <dbReference type="Proteomes" id="UP000253314"/>
    </source>
</evidence>
<dbReference type="AlphaFoldDB" id="A0A366XP16"/>
<proteinExistence type="predicted"/>
<dbReference type="OrthoDB" id="2887353at2"/>
<evidence type="ECO:0000313" key="1">
    <source>
        <dbReference type="EMBL" id="RBW67476.1"/>
    </source>
</evidence>
<gene>
    <name evidence="1" type="ORF">DS031_21980</name>
</gene>
<dbReference type="RefSeq" id="WP_113808313.1">
    <property type="nucleotide sequence ID" value="NZ_QOCW01000036.1"/>
</dbReference>
<keyword evidence="2" id="KW-1185">Reference proteome</keyword>
<reference evidence="1 2" key="1">
    <citation type="submission" date="2018-07" db="EMBL/GenBank/DDBJ databases">
        <title>Lottiidibacillus patelloidae gen. nov., sp. nov., isolated from the intestinal tract of a marine limpet and the reclassification of B. taeanensis BH030017T, B. algicola KMM 3737T and B. hwajinpoensis SW-72T as genus Lottiidibacillus.</title>
        <authorList>
            <person name="Liu R."/>
            <person name="Huang Z."/>
        </authorList>
    </citation>
    <scope>NUCLEOTIDE SEQUENCE [LARGE SCALE GENOMIC DNA]</scope>
    <source>
        <strain evidence="1 2">BH030017</strain>
    </source>
</reference>